<feature type="domain" description="Pyrroloquinoline quinone-dependent pyranose dehydrogenase beta-propeller" evidence="2">
    <location>
        <begin position="332"/>
        <end position="444"/>
    </location>
</feature>
<organism evidence="3 4">
    <name type="scientific">Croceibacterium salegens</name>
    <dbReference type="NCBI Taxonomy" id="1737568"/>
    <lineage>
        <taxon>Bacteria</taxon>
        <taxon>Pseudomonadati</taxon>
        <taxon>Pseudomonadota</taxon>
        <taxon>Alphaproteobacteria</taxon>
        <taxon>Sphingomonadales</taxon>
        <taxon>Erythrobacteraceae</taxon>
        <taxon>Croceibacterium</taxon>
    </lineage>
</organism>
<feature type="domain" description="Pyrroloquinoline quinone-dependent pyranose dehydrogenase beta-propeller" evidence="2">
    <location>
        <begin position="164"/>
        <end position="290"/>
    </location>
</feature>
<feature type="region of interest" description="Disordered" evidence="1">
    <location>
        <begin position="447"/>
        <end position="478"/>
    </location>
</feature>
<dbReference type="Gene3D" id="2.120.10.30">
    <property type="entry name" value="TolB, C-terminal domain"/>
    <property type="match status" value="1"/>
</dbReference>
<evidence type="ECO:0000313" key="3">
    <source>
        <dbReference type="EMBL" id="MXO60510.1"/>
    </source>
</evidence>
<dbReference type="Proteomes" id="UP000433652">
    <property type="component" value="Unassembled WGS sequence"/>
</dbReference>
<dbReference type="RefSeq" id="WP_159796477.1">
    <property type="nucleotide sequence ID" value="NZ_WTYM01000052.1"/>
</dbReference>
<comment type="caution">
    <text evidence="3">The sequence shown here is derived from an EMBL/GenBank/DDBJ whole genome shotgun (WGS) entry which is preliminary data.</text>
</comment>
<dbReference type="InterPro" id="IPR054539">
    <property type="entry name" value="Beta-prop_PDH"/>
</dbReference>
<reference evidence="3 4" key="1">
    <citation type="submission" date="2019-12" db="EMBL/GenBank/DDBJ databases">
        <title>Genomic-based taxomic classification of the family Erythrobacteraceae.</title>
        <authorList>
            <person name="Xu L."/>
        </authorList>
    </citation>
    <scope>NUCLEOTIDE SEQUENCE [LARGE SCALE GENOMIC DNA]</scope>
    <source>
        <strain evidence="3 4">MCCC 1K01500</strain>
    </source>
</reference>
<dbReference type="PANTHER" id="PTHR33546">
    <property type="entry name" value="LARGE, MULTIFUNCTIONAL SECRETED PROTEIN-RELATED"/>
    <property type="match status" value="1"/>
</dbReference>
<accession>A0A6I4SZ66</accession>
<keyword evidence="4" id="KW-1185">Reference proteome</keyword>
<dbReference type="PANTHER" id="PTHR33546:SF1">
    <property type="entry name" value="LARGE, MULTIFUNCTIONAL SECRETED PROTEIN"/>
    <property type="match status" value="1"/>
</dbReference>
<dbReference type="AlphaFoldDB" id="A0A6I4SZ66"/>
<dbReference type="OrthoDB" id="9770043at2"/>
<dbReference type="SUPFAM" id="SSF50952">
    <property type="entry name" value="Soluble quinoprotein glucose dehydrogenase"/>
    <property type="match status" value="1"/>
</dbReference>
<sequence length="478" mass="51889">MAILKKIGIALLVLVLILAVALWWVLRGSSADLSVEAVTGDDPQLAEPDPQTVPTVKVFTPVGWPDGAAPEAAEGMAVTRFAEGLDHPRVIYPLPNGDILVSESNAPDRIVAGGWLTNVVAGFLFSKAGAAEPSPDKLVLLRDADGDGKAETREVLRENLASPGGMAWQDGKLYVADHNALLRFDYQLGDAAITGEPEKLVDLPPAGNHWMRNIVLSPDGKSLYITVGSASNIGESGMKAEENRAAIHEYDIASGATRPFALGLRNPNGLAWNPWSGELWTTVNERDMLGSDLVPDYMTNVPVGAQYGWPWIYWGDKFDDRVEEPMPQFLAEYTRRPEFALGPHVAALGLAFTREGSLMGAGFDHGAFIARHGSWNRKPASGYDVVYVAFDERGNPVGKPVQVLKSFLRNDDETNGRPTWVAWDKTGALLVSDDTAGIIWRVNRPGAEPARAQVRNTGKPLPPQRELKGDPSRAFDEE</sequence>
<dbReference type="InterPro" id="IPR011041">
    <property type="entry name" value="Quinoprot_gluc/sorb_DH_b-prop"/>
</dbReference>
<feature type="compositionally biased region" description="Basic and acidic residues" evidence="1">
    <location>
        <begin position="465"/>
        <end position="478"/>
    </location>
</feature>
<evidence type="ECO:0000313" key="4">
    <source>
        <dbReference type="Proteomes" id="UP000433652"/>
    </source>
</evidence>
<evidence type="ECO:0000259" key="2">
    <source>
        <dbReference type="Pfam" id="PF22807"/>
    </source>
</evidence>
<evidence type="ECO:0000256" key="1">
    <source>
        <dbReference type="SAM" id="MobiDB-lite"/>
    </source>
</evidence>
<dbReference type="EMBL" id="WTYM01000052">
    <property type="protein sequence ID" value="MXO60510.1"/>
    <property type="molecule type" value="Genomic_DNA"/>
</dbReference>
<dbReference type="InterPro" id="IPR011042">
    <property type="entry name" value="6-blade_b-propeller_TolB-like"/>
</dbReference>
<protein>
    <submittedName>
        <fullName evidence="3">Sorbosone dehydrogenase family protein</fullName>
    </submittedName>
</protein>
<proteinExistence type="predicted"/>
<dbReference type="Pfam" id="PF22807">
    <property type="entry name" value="TrAA12"/>
    <property type="match status" value="2"/>
</dbReference>
<name>A0A6I4SZ66_9SPHN</name>
<gene>
    <name evidence="3" type="ORF">GRI89_13270</name>
</gene>